<dbReference type="AlphaFoldDB" id="A0A0G1AF27"/>
<dbReference type="EMBL" id="LCCN01000005">
    <property type="protein sequence ID" value="KKS32731.1"/>
    <property type="molecule type" value="Genomic_DNA"/>
</dbReference>
<keyword evidence="1" id="KW-1133">Transmembrane helix</keyword>
<keyword evidence="1" id="KW-0812">Transmembrane</keyword>
<accession>A0A0G1AF27</accession>
<evidence type="ECO:0008006" key="4">
    <source>
        <dbReference type="Google" id="ProtNLM"/>
    </source>
</evidence>
<sequence length="84" mass="8530">MTNQKTNNGINPVVAAVAGAVVGAGVAVAGAIALGDEKNRKKVIGYIGDVRDQVQSKISDAEEKLSKVAGSAQKSLHDKAKGSK</sequence>
<reference evidence="2 3" key="1">
    <citation type="journal article" date="2015" name="Nature">
        <title>rRNA introns, odd ribosomes, and small enigmatic genomes across a large radiation of phyla.</title>
        <authorList>
            <person name="Brown C.T."/>
            <person name="Hug L.A."/>
            <person name="Thomas B.C."/>
            <person name="Sharon I."/>
            <person name="Castelle C.J."/>
            <person name="Singh A."/>
            <person name="Wilkins M.J."/>
            <person name="Williams K.H."/>
            <person name="Banfield J.F."/>
        </authorList>
    </citation>
    <scope>NUCLEOTIDE SEQUENCE [LARGE SCALE GENOMIC DNA]</scope>
</reference>
<gene>
    <name evidence="2" type="ORF">UU93_C0005G0039</name>
</gene>
<name>A0A0G1AF27_9BACT</name>
<evidence type="ECO:0000256" key="1">
    <source>
        <dbReference type="SAM" id="Phobius"/>
    </source>
</evidence>
<evidence type="ECO:0000313" key="2">
    <source>
        <dbReference type="EMBL" id="KKS32731.1"/>
    </source>
</evidence>
<proteinExistence type="predicted"/>
<dbReference type="Proteomes" id="UP000034160">
    <property type="component" value="Unassembled WGS sequence"/>
</dbReference>
<dbReference type="STRING" id="1618356.UU93_C0005G0039"/>
<organism evidence="2 3">
    <name type="scientific">Candidatus Amesbacteria bacterium GW2011_GWA2_42_12</name>
    <dbReference type="NCBI Taxonomy" id="1618356"/>
    <lineage>
        <taxon>Bacteria</taxon>
        <taxon>Candidatus Amesiibacteriota</taxon>
    </lineage>
</organism>
<protein>
    <recommendedName>
        <fullName evidence="4">YtxH domain-containing protein</fullName>
    </recommendedName>
</protein>
<keyword evidence="1" id="KW-0472">Membrane</keyword>
<evidence type="ECO:0000313" key="3">
    <source>
        <dbReference type="Proteomes" id="UP000034160"/>
    </source>
</evidence>
<feature type="transmembrane region" description="Helical" evidence="1">
    <location>
        <begin position="12"/>
        <end position="34"/>
    </location>
</feature>
<comment type="caution">
    <text evidence="2">The sequence shown here is derived from an EMBL/GenBank/DDBJ whole genome shotgun (WGS) entry which is preliminary data.</text>
</comment>